<dbReference type="PANTHER" id="PTHR43418">
    <property type="entry name" value="MULTIFUNCTIONAL TRYPTOPHAN BIOSYNTHESIS PROTEIN-RELATED"/>
    <property type="match status" value="1"/>
</dbReference>
<dbReference type="PRINTS" id="PR00097">
    <property type="entry name" value="ANTSNTHASEII"/>
</dbReference>
<proteinExistence type="predicted"/>
<dbReference type="PRINTS" id="PR00099">
    <property type="entry name" value="CPSGATASE"/>
</dbReference>
<dbReference type="CDD" id="cd01743">
    <property type="entry name" value="GATase1_Anthranilate_Synthase"/>
    <property type="match status" value="1"/>
</dbReference>
<dbReference type="NCBIfam" id="TIGR00566">
    <property type="entry name" value="trpG_papA"/>
    <property type="match status" value="1"/>
</dbReference>
<comment type="caution">
    <text evidence="3">The sequence shown here is derived from an EMBL/GenBank/DDBJ whole genome shotgun (WGS) entry which is preliminary data.</text>
</comment>
<dbReference type="FunFam" id="3.40.50.880:FF:000003">
    <property type="entry name" value="Anthranilate synthase component II"/>
    <property type="match status" value="1"/>
</dbReference>
<dbReference type="PANTHER" id="PTHR43418:SF4">
    <property type="entry name" value="MULTIFUNCTIONAL TRYPTOPHAN BIOSYNTHESIS PROTEIN"/>
    <property type="match status" value="1"/>
</dbReference>
<keyword evidence="4" id="KW-1185">Reference proteome</keyword>
<name>A0A844GB97_9BACT</name>
<evidence type="ECO:0000259" key="2">
    <source>
        <dbReference type="Pfam" id="PF00117"/>
    </source>
</evidence>
<feature type="domain" description="Glutamine amidotransferase" evidence="2">
    <location>
        <begin position="3"/>
        <end position="186"/>
    </location>
</feature>
<protein>
    <submittedName>
        <fullName evidence="3">Aminodeoxychorismate/anthranilate synthase component II</fullName>
    </submittedName>
</protein>
<dbReference type="Proteomes" id="UP000435649">
    <property type="component" value="Unassembled WGS sequence"/>
</dbReference>
<dbReference type="InterPro" id="IPR006221">
    <property type="entry name" value="TrpG/PapA_dom"/>
</dbReference>
<accession>A0A844GB97</accession>
<dbReference type="AlphaFoldDB" id="A0A844GB97"/>
<evidence type="ECO:0000313" key="4">
    <source>
        <dbReference type="Proteomes" id="UP000435649"/>
    </source>
</evidence>
<dbReference type="Pfam" id="PF00117">
    <property type="entry name" value="GATase"/>
    <property type="match status" value="1"/>
</dbReference>
<dbReference type="SUPFAM" id="SSF52317">
    <property type="entry name" value="Class I glutamine amidotransferase-like"/>
    <property type="match status" value="1"/>
</dbReference>
<sequence>MILMIDNFDSFTYNLVQYFQQLGSEVEVRRNNALTAGDALALRPEAIVLSPGPGRPAGAGIMPELIGKAAAAGIPLLGVCLGHQAIGEAFGMELVNASRIMHGKVSEITHDGRGLFAGLAPLVKVVRYHSLALAEHSLPEELAVTARSEDGEIMGIRHRTLPIEGIQYHPESILTTTGKRQLANFLDIVREHRRAGR</sequence>
<dbReference type="Gene3D" id="3.40.50.880">
    <property type="match status" value="1"/>
</dbReference>
<dbReference type="PRINTS" id="PR00096">
    <property type="entry name" value="GATASE"/>
</dbReference>
<dbReference type="EMBL" id="VUNS01000038">
    <property type="protein sequence ID" value="MST99489.1"/>
    <property type="molecule type" value="Genomic_DNA"/>
</dbReference>
<keyword evidence="1" id="KW-0315">Glutamine amidotransferase</keyword>
<dbReference type="RefSeq" id="WP_106055548.1">
    <property type="nucleotide sequence ID" value="NZ_CALXOB010000035.1"/>
</dbReference>
<dbReference type="GO" id="GO:0004049">
    <property type="term" value="F:anthranilate synthase activity"/>
    <property type="evidence" value="ECO:0007669"/>
    <property type="project" value="TreeGrafter"/>
</dbReference>
<dbReference type="GO" id="GO:0005829">
    <property type="term" value="C:cytosol"/>
    <property type="evidence" value="ECO:0007669"/>
    <property type="project" value="TreeGrafter"/>
</dbReference>
<dbReference type="InterPro" id="IPR050472">
    <property type="entry name" value="Anth_synth/Amidotransfase"/>
</dbReference>
<gene>
    <name evidence="3" type="ORF">FYJ85_20895</name>
</gene>
<evidence type="ECO:0000256" key="1">
    <source>
        <dbReference type="ARBA" id="ARBA00022962"/>
    </source>
</evidence>
<organism evidence="3 4">
    <name type="scientific">Victivallis lenta</name>
    <dbReference type="NCBI Taxonomy" id="2606640"/>
    <lineage>
        <taxon>Bacteria</taxon>
        <taxon>Pseudomonadati</taxon>
        <taxon>Lentisphaerota</taxon>
        <taxon>Lentisphaeria</taxon>
        <taxon>Victivallales</taxon>
        <taxon>Victivallaceae</taxon>
        <taxon>Victivallis</taxon>
    </lineage>
</organism>
<dbReference type="PROSITE" id="PS51273">
    <property type="entry name" value="GATASE_TYPE_1"/>
    <property type="match status" value="1"/>
</dbReference>
<evidence type="ECO:0000313" key="3">
    <source>
        <dbReference type="EMBL" id="MST99489.1"/>
    </source>
</evidence>
<dbReference type="InterPro" id="IPR017926">
    <property type="entry name" value="GATASE"/>
</dbReference>
<reference evidence="3 4" key="1">
    <citation type="submission" date="2019-08" db="EMBL/GenBank/DDBJ databases">
        <title>In-depth cultivation of the pig gut microbiome towards novel bacterial diversity and tailored functional studies.</title>
        <authorList>
            <person name="Wylensek D."/>
            <person name="Hitch T.C.A."/>
            <person name="Clavel T."/>
        </authorList>
    </citation>
    <scope>NUCLEOTIDE SEQUENCE [LARGE SCALE GENOMIC DNA]</scope>
    <source>
        <strain evidence="3 4">BBE-744-WT-12</strain>
    </source>
</reference>
<dbReference type="InterPro" id="IPR029062">
    <property type="entry name" value="Class_I_gatase-like"/>
</dbReference>
<dbReference type="GO" id="GO:0000162">
    <property type="term" value="P:L-tryptophan biosynthetic process"/>
    <property type="evidence" value="ECO:0007669"/>
    <property type="project" value="TreeGrafter"/>
</dbReference>